<feature type="transmembrane region" description="Helical" evidence="1">
    <location>
        <begin position="146"/>
        <end position="169"/>
    </location>
</feature>
<dbReference type="AlphaFoldDB" id="A0AAD5UDH8"/>
<sequence length="293" mass="33131">MKITNHVKSRQQWNALSGDLLFLTSILGVVCHLLGTVKYALMSLSNKTVEYEYVVFYAKVCIMLEFSMNFAGGVGFSTMSGYFVKGAIGGHNDLFVVGKTAYNPQKIISAVRIFIILYTFVLHILWVNIGMETAEMFVLYRRMINYSYVIVTGLISPTIYHLSLSSIIAKLSQHYKDTGQESPVSLKYLIIFKNTLTRTFSLSLTIAYFFKVFAMDYCQSNLLVFQIITYLCLFYSSSVIGLYCVYKSFPAIGTIVQQTTSRKHKSNDLNVLKPIKSGQTNTQLQTPTVVLKR</sequence>
<comment type="caution">
    <text evidence="2">The sequence shown here is derived from an EMBL/GenBank/DDBJ whole genome shotgun (WGS) entry which is preliminary data.</text>
</comment>
<feature type="transmembrane region" description="Helical" evidence="1">
    <location>
        <begin position="53"/>
        <end position="76"/>
    </location>
</feature>
<feature type="transmembrane region" description="Helical" evidence="1">
    <location>
        <begin position="222"/>
        <end position="246"/>
    </location>
</feature>
<organism evidence="2 3">
    <name type="scientific">Boothiomyces macroporosus</name>
    <dbReference type="NCBI Taxonomy" id="261099"/>
    <lineage>
        <taxon>Eukaryota</taxon>
        <taxon>Fungi</taxon>
        <taxon>Fungi incertae sedis</taxon>
        <taxon>Chytridiomycota</taxon>
        <taxon>Chytridiomycota incertae sedis</taxon>
        <taxon>Chytridiomycetes</taxon>
        <taxon>Rhizophydiales</taxon>
        <taxon>Terramycetaceae</taxon>
        <taxon>Boothiomyces</taxon>
    </lineage>
</organism>
<accession>A0AAD5UDH8</accession>
<feature type="transmembrane region" description="Helical" evidence="1">
    <location>
        <begin position="20"/>
        <end position="41"/>
    </location>
</feature>
<keyword evidence="3" id="KW-1185">Reference proteome</keyword>
<evidence type="ECO:0000313" key="3">
    <source>
        <dbReference type="Proteomes" id="UP001210925"/>
    </source>
</evidence>
<proteinExistence type="predicted"/>
<dbReference type="Proteomes" id="UP001210925">
    <property type="component" value="Unassembled WGS sequence"/>
</dbReference>
<evidence type="ECO:0000313" key="2">
    <source>
        <dbReference type="EMBL" id="KAJ3255031.1"/>
    </source>
</evidence>
<keyword evidence="1" id="KW-1133">Transmembrane helix</keyword>
<gene>
    <name evidence="2" type="ORF">HK103_006651</name>
</gene>
<feature type="transmembrane region" description="Helical" evidence="1">
    <location>
        <begin position="107"/>
        <end position="126"/>
    </location>
</feature>
<reference evidence="2" key="1">
    <citation type="submission" date="2020-05" db="EMBL/GenBank/DDBJ databases">
        <title>Phylogenomic resolution of chytrid fungi.</title>
        <authorList>
            <person name="Stajich J.E."/>
            <person name="Amses K."/>
            <person name="Simmons R."/>
            <person name="Seto K."/>
            <person name="Myers J."/>
            <person name="Bonds A."/>
            <person name="Quandt C.A."/>
            <person name="Barry K."/>
            <person name="Liu P."/>
            <person name="Grigoriev I."/>
            <person name="Longcore J.E."/>
            <person name="James T.Y."/>
        </authorList>
    </citation>
    <scope>NUCLEOTIDE SEQUENCE</scope>
    <source>
        <strain evidence="2">PLAUS21</strain>
    </source>
</reference>
<keyword evidence="1" id="KW-0472">Membrane</keyword>
<feature type="transmembrane region" description="Helical" evidence="1">
    <location>
        <begin position="190"/>
        <end position="210"/>
    </location>
</feature>
<dbReference type="EMBL" id="JADGKB010000073">
    <property type="protein sequence ID" value="KAJ3255031.1"/>
    <property type="molecule type" value="Genomic_DNA"/>
</dbReference>
<protein>
    <submittedName>
        <fullName evidence="2">Uncharacterized protein</fullName>
    </submittedName>
</protein>
<keyword evidence="1" id="KW-0812">Transmembrane</keyword>
<name>A0AAD5UDH8_9FUNG</name>
<evidence type="ECO:0000256" key="1">
    <source>
        <dbReference type="SAM" id="Phobius"/>
    </source>
</evidence>